<dbReference type="OrthoDB" id="19414at2759"/>
<sequence>MNYGMMNGNLSMIPQQQHMENGVEEDPRLDLILQTSPFEEKVTRNGLQKLIRVVIKNSPFNVQLKLKKSDIDLNHVAFESTLLYDYDNNEEKEVDFVKCKPVEHKATPNEQGDTINVELRIKVLTSQHEDMFFRVKVEGQDPITKEPIKGLFCQTNPIKVISKPEQLKKKQPPKKRTWNDILMESVSKIQHQQNEQQKLIEKLIDYNIKTPHNILNATTLMAQNGGSGGLLTASGSSILNNNNNNNNLNSGKTEFEDSFKQMMNAYTLLDPRQRAEKVRRVFRNASSRDSETLSELLDLFITEGVGGPLGTIAPLPISNTHANQQITQQQPMNISLNNNNNLNSSPLLQSQTSQHPHLQQHLHLPQQQNTTTTNNSLSQSNQSQNSAHQPNPFLNHNNQSQPNQNQQNQQNQNQSNQNSNGEYPFFSTIPTSFDNEFNSFGSGNNDFIQF</sequence>
<comment type="caution">
    <text evidence="2">The sequence shown here is derived from an EMBL/GenBank/DDBJ whole genome shotgun (WGS) entry which is preliminary data.</text>
</comment>
<accession>A0A151ZGC2</accession>
<evidence type="ECO:0000313" key="2">
    <source>
        <dbReference type="EMBL" id="KYQ92975.1"/>
    </source>
</evidence>
<protein>
    <submittedName>
        <fullName evidence="2">Putative transcriptional regulator</fullName>
    </submittedName>
</protein>
<feature type="region of interest" description="Disordered" evidence="1">
    <location>
        <begin position="334"/>
        <end position="429"/>
    </location>
</feature>
<dbReference type="FunCoup" id="A0A151ZGC2">
    <property type="interactions" value="203"/>
</dbReference>
<gene>
    <name evidence="2" type="ORF">DLAC_05577</name>
</gene>
<dbReference type="AlphaFoldDB" id="A0A151ZGC2"/>
<dbReference type="EMBL" id="LODT01000028">
    <property type="protein sequence ID" value="KYQ92975.1"/>
    <property type="molecule type" value="Genomic_DNA"/>
</dbReference>
<dbReference type="InParanoid" id="A0A151ZGC2"/>
<dbReference type="InterPro" id="IPR040430">
    <property type="entry name" value="CudA-like"/>
</dbReference>
<evidence type="ECO:0000313" key="3">
    <source>
        <dbReference type="Proteomes" id="UP000076078"/>
    </source>
</evidence>
<dbReference type="PANTHER" id="PTHR38092:SF1">
    <property type="entry name" value="TRANSCRIPTIONAL REGULATOR CUDA-RELATED"/>
    <property type="match status" value="1"/>
</dbReference>
<dbReference type="PANTHER" id="PTHR38092">
    <property type="entry name" value="REGULATOR CUDA, PUTATIVE-RELATED"/>
    <property type="match status" value="1"/>
</dbReference>
<dbReference type="Proteomes" id="UP000076078">
    <property type="component" value="Unassembled WGS sequence"/>
</dbReference>
<feature type="compositionally biased region" description="Low complexity" evidence="1">
    <location>
        <begin position="334"/>
        <end position="420"/>
    </location>
</feature>
<dbReference type="OMA" id="NSPFNVQ"/>
<keyword evidence="3" id="KW-1185">Reference proteome</keyword>
<proteinExistence type="predicted"/>
<evidence type="ECO:0000256" key="1">
    <source>
        <dbReference type="SAM" id="MobiDB-lite"/>
    </source>
</evidence>
<name>A0A151ZGC2_TIELA</name>
<reference evidence="2 3" key="1">
    <citation type="submission" date="2015-12" db="EMBL/GenBank/DDBJ databases">
        <title>Dictyostelia acquired genes for synthesis and detection of signals that induce cell-type specialization by lateral gene transfer from prokaryotes.</title>
        <authorList>
            <person name="Gloeckner G."/>
            <person name="Schaap P."/>
        </authorList>
    </citation>
    <scope>NUCLEOTIDE SEQUENCE [LARGE SCALE GENOMIC DNA]</scope>
    <source>
        <strain evidence="2 3">TK</strain>
    </source>
</reference>
<organism evidence="2 3">
    <name type="scientific">Tieghemostelium lacteum</name>
    <name type="common">Slime mold</name>
    <name type="synonym">Dictyostelium lacteum</name>
    <dbReference type="NCBI Taxonomy" id="361077"/>
    <lineage>
        <taxon>Eukaryota</taxon>
        <taxon>Amoebozoa</taxon>
        <taxon>Evosea</taxon>
        <taxon>Eumycetozoa</taxon>
        <taxon>Dictyostelia</taxon>
        <taxon>Dictyosteliales</taxon>
        <taxon>Raperosteliaceae</taxon>
        <taxon>Tieghemostelium</taxon>
    </lineage>
</organism>